<evidence type="ECO:0000256" key="3">
    <source>
        <dbReference type="ARBA" id="ARBA00022112"/>
    </source>
</evidence>
<dbReference type="AlphaFoldDB" id="A0A127K9R3"/>
<feature type="binding site" evidence="5">
    <location>
        <position position="223"/>
    </location>
    <ligand>
        <name>a divalent metal cation</name>
        <dbReference type="ChEBI" id="CHEBI:60240"/>
        <label>1</label>
    </ligand>
</feature>
<dbReference type="Pfam" id="PF01784">
    <property type="entry name" value="DUF34_NIF3"/>
    <property type="match status" value="1"/>
</dbReference>
<evidence type="ECO:0000256" key="1">
    <source>
        <dbReference type="ARBA" id="ARBA00006964"/>
    </source>
</evidence>
<feature type="binding site" evidence="5">
    <location>
        <position position="64"/>
    </location>
    <ligand>
        <name>a divalent metal cation</name>
        <dbReference type="ChEBI" id="CHEBI:60240"/>
        <label>2</label>
    </ligand>
</feature>
<dbReference type="GO" id="GO:0005737">
    <property type="term" value="C:cytoplasm"/>
    <property type="evidence" value="ECO:0007669"/>
    <property type="project" value="TreeGrafter"/>
</dbReference>
<keyword evidence="4 5" id="KW-0479">Metal-binding</keyword>
<dbReference type="SUPFAM" id="SSF102705">
    <property type="entry name" value="NIF3 (NGG1p interacting factor 3)-like"/>
    <property type="match status" value="1"/>
</dbReference>
<dbReference type="KEGG" id="thu:AC731_018135"/>
<gene>
    <name evidence="6" type="ORF">AC731_018135</name>
</gene>
<feature type="binding site" evidence="5">
    <location>
        <position position="101"/>
    </location>
    <ligand>
        <name>a divalent metal cation</name>
        <dbReference type="ChEBI" id="CHEBI:60240"/>
        <label>1</label>
    </ligand>
</feature>
<dbReference type="NCBIfam" id="TIGR00486">
    <property type="entry name" value="YbgI_SA1388"/>
    <property type="match status" value="1"/>
</dbReference>
<comment type="similarity">
    <text evidence="1">Belongs to the GTP cyclohydrolase I type 2/NIF3 family.</text>
</comment>
<evidence type="ECO:0000313" key="7">
    <source>
        <dbReference type="Proteomes" id="UP000036902"/>
    </source>
</evidence>
<dbReference type="InterPro" id="IPR002678">
    <property type="entry name" value="DUF34/NIF3"/>
</dbReference>
<dbReference type="GO" id="GO:0046872">
    <property type="term" value="F:metal ion binding"/>
    <property type="evidence" value="ECO:0007669"/>
    <property type="project" value="UniProtKB-KW"/>
</dbReference>
<dbReference type="EMBL" id="CP014646">
    <property type="protein sequence ID" value="AMO38696.1"/>
    <property type="molecule type" value="Genomic_DNA"/>
</dbReference>
<dbReference type="RefSeq" id="WP_048708274.1">
    <property type="nucleotide sequence ID" value="NZ_CP014646.1"/>
</dbReference>
<proteinExistence type="inferred from homology"/>
<accession>A0A127K9R3</accession>
<evidence type="ECO:0000256" key="4">
    <source>
        <dbReference type="ARBA" id="ARBA00022723"/>
    </source>
</evidence>
<sequence>MQLIELIERLDALLDASRVKDYCPNGLQVEGRGEVRRVLCGVTASQHLLDHAVAGGYDAVFVHHGYFWKGEDGRVNGIRRQRLKTLLANDISLIAYHLPLDLHPELGNNAQLGRLMGWRPDGRFADQDLGWIGRPAESDAPESAEQLGRSIAARLGRDPLLVGDGARKVRRVAWCTGGAQGFFEQAIAAGADLYVSGEISEQTVHLARESGVPYIAAGHHATERYGARAIAAHLGDSLGLAADFVDLPNPV</sequence>
<organism evidence="6 7">
    <name type="scientific">Thauera humireducens</name>
    <dbReference type="NCBI Taxonomy" id="1134435"/>
    <lineage>
        <taxon>Bacteria</taxon>
        <taxon>Pseudomonadati</taxon>
        <taxon>Pseudomonadota</taxon>
        <taxon>Betaproteobacteria</taxon>
        <taxon>Rhodocyclales</taxon>
        <taxon>Zoogloeaceae</taxon>
        <taxon>Thauera</taxon>
    </lineage>
</organism>
<dbReference type="STRING" id="1134435.AC731_018135"/>
<dbReference type="InterPro" id="IPR036069">
    <property type="entry name" value="DUF34/NIF3_sf"/>
</dbReference>
<dbReference type="PANTHER" id="PTHR13799">
    <property type="entry name" value="NGG1 INTERACTING FACTOR 3"/>
    <property type="match status" value="1"/>
</dbReference>
<keyword evidence="7" id="KW-1185">Reference proteome</keyword>
<evidence type="ECO:0000313" key="6">
    <source>
        <dbReference type="EMBL" id="AMO38696.1"/>
    </source>
</evidence>
<reference evidence="7" key="1">
    <citation type="submission" date="2016-03" db="EMBL/GenBank/DDBJ databases">
        <authorList>
            <person name="Ma C."/>
            <person name="Zhou S."/>
            <person name="Yang G."/>
        </authorList>
    </citation>
    <scope>NUCLEOTIDE SEQUENCE [LARGE SCALE GENOMIC DNA]</scope>
    <source>
        <strain evidence="7">SgZ-1</strain>
    </source>
</reference>
<feature type="binding site" evidence="5">
    <location>
        <position position="63"/>
    </location>
    <ligand>
        <name>a divalent metal cation</name>
        <dbReference type="ChEBI" id="CHEBI:60240"/>
        <label>1</label>
    </ligand>
</feature>
<evidence type="ECO:0000256" key="5">
    <source>
        <dbReference type="PIRSR" id="PIRSR602678-1"/>
    </source>
</evidence>
<dbReference type="FunFam" id="3.40.1390.30:FF:000002">
    <property type="entry name" value="Nif3-like dinuclear metal center protein"/>
    <property type="match status" value="1"/>
</dbReference>
<feature type="binding site" evidence="5">
    <location>
        <position position="219"/>
    </location>
    <ligand>
        <name>a divalent metal cation</name>
        <dbReference type="ChEBI" id="CHEBI:60240"/>
        <label>1</label>
    </ligand>
</feature>
<comment type="subunit">
    <text evidence="2">Homohexamer.</text>
</comment>
<dbReference type="Gene3D" id="3.40.1390.30">
    <property type="entry name" value="NIF3 (NGG1p interacting factor 3)-like"/>
    <property type="match status" value="2"/>
</dbReference>
<evidence type="ECO:0000256" key="2">
    <source>
        <dbReference type="ARBA" id="ARBA00011643"/>
    </source>
</evidence>
<protein>
    <recommendedName>
        <fullName evidence="3">GTP cyclohydrolase 1 type 2 homolog</fullName>
    </recommendedName>
</protein>
<name>A0A127K9R3_9RHOO</name>
<dbReference type="PANTHER" id="PTHR13799:SF14">
    <property type="entry name" value="GTP CYCLOHYDROLASE 1 TYPE 2 HOMOLOG"/>
    <property type="match status" value="1"/>
</dbReference>
<dbReference type="Proteomes" id="UP000036902">
    <property type="component" value="Chromosome"/>
</dbReference>